<name>A0A7W9EL42_9HYPH</name>
<evidence type="ECO:0000256" key="2">
    <source>
        <dbReference type="ARBA" id="ARBA00022729"/>
    </source>
</evidence>
<evidence type="ECO:0000259" key="6">
    <source>
        <dbReference type="Pfam" id="PF16889"/>
    </source>
</evidence>
<feature type="domain" description="Heparinase II/III-like C-terminal" evidence="5">
    <location>
        <begin position="240"/>
        <end position="488"/>
    </location>
</feature>
<evidence type="ECO:0000313" key="7">
    <source>
        <dbReference type="EMBL" id="MBB5701937.1"/>
    </source>
</evidence>
<dbReference type="Gene3D" id="2.70.98.70">
    <property type="match status" value="1"/>
</dbReference>
<dbReference type="PANTHER" id="PTHR39210">
    <property type="entry name" value="HEPARIN-SULFATE LYASE"/>
    <property type="match status" value="1"/>
</dbReference>
<dbReference type="AlphaFoldDB" id="A0A7W9EL42"/>
<keyword evidence="4" id="KW-0456">Lyase</keyword>
<accession>A0A7W9EL42</accession>
<sequence length="552" mass="63207">MIDLTDICCMHGIFFSVLLPAYQFYNEDAALSLSINVAQRWMNLFQTEYFDHDIIDGIDTAIKDETTMAWYDMSVGQRIPRQAFLLDIVARQEGQDDLFCDLFRSMIFQMEMLSQDRFWMGHNNHGLYQSLGQLAAARRFKFLAGFDKYFDLAQQRTSTILRKQFFTSGVHTEHSPAYHKMVLRSVLGALHSGLIEDQSLAELLEQSEDALRWMVTPDGSLSTFGDTDYTQDKEFENVRPLGLKAYKDAGYVFARKANEQGSSHDSYFAQMAAFHSRTHKHADHLSLIWHENGKRILIDPGRYGYGPKTVLGDELSMAGHYYSDPNRRYVESTRAHNCVEIDGVDHKRKGAKPFGSALLFAEEMQGLWLTLCEVRHRHVRHFRLVIISPGDFLLVMDWLKDGTGAEHDYRQWFQLAPEWALSGADGILSASCHDTKLKVVSLISNTTLGDIYSGTTDPMQGWHSPKAGVLEPSTSFNFHTRGNTARFATLFSLSDHINIDSLKLNEILSKGELSWRNNENRYRLIFKRYDTKLNASLKKSSGLNNYLKSWYM</sequence>
<keyword evidence="8" id="KW-1185">Reference proteome</keyword>
<proteinExistence type="predicted"/>
<feature type="domain" description="Heparin-sulfate lyase N-terminal" evidence="6">
    <location>
        <begin position="58"/>
        <end position="233"/>
    </location>
</feature>
<protein>
    <recommendedName>
        <fullName evidence="9">Heparin-sulfate lyase N-terminal domain-containing protein</fullName>
    </recommendedName>
</protein>
<comment type="subcellular location">
    <subcellularLocation>
        <location evidence="1">Periplasm</location>
    </subcellularLocation>
</comment>
<dbReference type="Proteomes" id="UP000555546">
    <property type="component" value="Unassembled WGS sequence"/>
</dbReference>
<evidence type="ECO:0000313" key="8">
    <source>
        <dbReference type="Proteomes" id="UP000555546"/>
    </source>
</evidence>
<dbReference type="EMBL" id="JACIJG010000005">
    <property type="protein sequence ID" value="MBB5701937.1"/>
    <property type="molecule type" value="Genomic_DNA"/>
</dbReference>
<dbReference type="GO" id="GO:0042597">
    <property type="term" value="C:periplasmic space"/>
    <property type="evidence" value="ECO:0007669"/>
    <property type="project" value="UniProtKB-SubCell"/>
</dbReference>
<evidence type="ECO:0000259" key="5">
    <source>
        <dbReference type="Pfam" id="PF07940"/>
    </source>
</evidence>
<evidence type="ECO:0000256" key="1">
    <source>
        <dbReference type="ARBA" id="ARBA00004418"/>
    </source>
</evidence>
<keyword evidence="3" id="KW-0574">Periplasm</keyword>
<dbReference type="PANTHER" id="PTHR39210:SF1">
    <property type="entry name" value="HEPARIN-SULFATE LYASE"/>
    <property type="match status" value="1"/>
</dbReference>
<dbReference type="Pfam" id="PF16889">
    <property type="entry name" value="Hepar_II_III_N"/>
    <property type="match status" value="1"/>
</dbReference>
<reference evidence="7 8" key="1">
    <citation type="submission" date="2020-08" db="EMBL/GenBank/DDBJ databases">
        <title>Genomic Encyclopedia of Type Strains, Phase IV (KMG-IV): sequencing the most valuable type-strain genomes for metagenomic binning, comparative biology and taxonomic classification.</title>
        <authorList>
            <person name="Goeker M."/>
        </authorList>
    </citation>
    <scope>NUCLEOTIDE SEQUENCE [LARGE SCALE GENOMIC DNA]</scope>
    <source>
        <strain evidence="7 8">DSM 26944</strain>
    </source>
</reference>
<dbReference type="InterPro" id="IPR012480">
    <property type="entry name" value="Hepar_II_III_C"/>
</dbReference>
<dbReference type="InterPro" id="IPR031680">
    <property type="entry name" value="Hepar_II_III_N"/>
</dbReference>
<organism evidence="7 8">
    <name type="scientific">Brucella daejeonensis</name>
    <dbReference type="NCBI Taxonomy" id="659015"/>
    <lineage>
        <taxon>Bacteria</taxon>
        <taxon>Pseudomonadati</taxon>
        <taxon>Pseudomonadota</taxon>
        <taxon>Alphaproteobacteria</taxon>
        <taxon>Hyphomicrobiales</taxon>
        <taxon>Brucellaceae</taxon>
        <taxon>Brucella/Ochrobactrum group</taxon>
        <taxon>Brucella</taxon>
    </lineage>
</organism>
<dbReference type="SUPFAM" id="SSF48230">
    <property type="entry name" value="Chondroitin AC/alginate lyase"/>
    <property type="match status" value="1"/>
</dbReference>
<evidence type="ECO:0008006" key="9">
    <source>
        <dbReference type="Google" id="ProtNLM"/>
    </source>
</evidence>
<comment type="caution">
    <text evidence="7">The sequence shown here is derived from an EMBL/GenBank/DDBJ whole genome shotgun (WGS) entry which is preliminary data.</text>
</comment>
<dbReference type="RefSeq" id="WP_183650901.1">
    <property type="nucleotide sequence ID" value="NZ_JACIJG010000005.1"/>
</dbReference>
<evidence type="ECO:0000256" key="4">
    <source>
        <dbReference type="ARBA" id="ARBA00023239"/>
    </source>
</evidence>
<dbReference type="InterPro" id="IPR008929">
    <property type="entry name" value="Chondroitin_lyas"/>
</dbReference>
<keyword evidence="2" id="KW-0732">Signal</keyword>
<dbReference type="GO" id="GO:0016829">
    <property type="term" value="F:lyase activity"/>
    <property type="evidence" value="ECO:0007669"/>
    <property type="project" value="UniProtKB-KW"/>
</dbReference>
<gene>
    <name evidence="7" type="ORF">FHS76_001799</name>
</gene>
<evidence type="ECO:0000256" key="3">
    <source>
        <dbReference type="ARBA" id="ARBA00022764"/>
    </source>
</evidence>
<dbReference type="Pfam" id="PF07940">
    <property type="entry name" value="Hepar_II_III_C"/>
    <property type="match status" value="1"/>
</dbReference>